<protein>
    <recommendedName>
        <fullName evidence="3">CCHC-type domain-containing protein</fullName>
    </recommendedName>
</protein>
<evidence type="ECO:0000313" key="5">
    <source>
        <dbReference type="Proteomes" id="UP000737018"/>
    </source>
</evidence>
<dbReference type="Gene3D" id="4.10.60.10">
    <property type="entry name" value="Zinc finger, CCHC-type"/>
    <property type="match status" value="4"/>
</dbReference>
<evidence type="ECO:0000259" key="3">
    <source>
        <dbReference type="PROSITE" id="PS50158"/>
    </source>
</evidence>
<dbReference type="PANTHER" id="PTHR46978:SF1">
    <property type="entry name" value="ZINC KNUCKLE (CCHC-TYPE) FAMILY PROTEIN"/>
    <property type="match status" value="1"/>
</dbReference>
<feature type="domain" description="CCHC-type" evidence="3">
    <location>
        <begin position="338"/>
        <end position="353"/>
    </location>
</feature>
<accession>A0A8J4VWJ4</accession>
<organism evidence="4 5">
    <name type="scientific">Castanea mollissima</name>
    <name type="common">Chinese chestnut</name>
    <dbReference type="NCBI Taxonomy" id="60419"/>
    <lineage>
        <taxon>Eukaryota</taxon>
        <taxon>Viridiplantae</taxon>
        <taxon>Streptophyta</taxon>
        <taxon>Embryophyta</taxon>
        <taxon>Tracheophyta</taxon>
        <taxon>Spermatophyta</taxon>
        <taxon>Magnoliopsida</taxon>
        <taxon>eudicotyledons</taxon>
        <taxon>Gunneridae</taxon>
        <taxon>Pentapetalae</taxon>
        <taxon>rosids</taxon>
        <taxon>fabids</taxon>
        <taxon>Fagales</taxon>
        <taxon>Fagaceae</taxon>
        <taxon>Castanea</taxon>
    </lineage>
</organism>
<keyword evidence="1" id="KW-0862">Zinc</keyword>
<dbReference type="InterPro" id="IPR036875">
    <property type="entry name" value="Znf_CCHC_sf"/>
</dbReference>
<name>A0A8J4VWJ4_9ROSI</name>
<proteinExistence type="predicted"/>
<keyword evidence="1" id="KW-0863">Zinc-finger</keyword>
<dbReference type="Pfam" id="PF00098">
    <property type="entry name" value="zf-CCHC"/>
    <property type="match status" value="4"/>
</dbReference>
<evidence type="ECO:0000313" key="4">
    <source>
        <dbReference type="EMBL" id="KAF3973122.1"/>
    </source>
</evidence>
<sequence length="546" mass="59802">MGRSEKRKAKLDLEEEEDEAEPSVSAKPSNSFSVLSSDDNDDDEVANEDLSLKIVEKALLMRAAKLVPDGDADDDDAVVLNGAQGAIDGGGIGSSSSVLEGEVVESPSGSGRIVKKKIVKKIVKKKKKMEVQDQSVIVVNDKEEEETAEASNMVEPVDPNAVEITDNIVFRKLLRGPRYFDPPDSSWGACFNCGEEGHTVANCTAAKRKKPCFVCGSLEHNAKQCSKGQDCFICKKSGHRAKDCPEKYKGGSLSLKICLKCGDSGHDMFSCWNDYSPDDLKGTQCYICKRLGHLCCVDYVSTSPGVISCYKCGQLGHTGLACTKVRGEASGMVSSSSCYKCGEEGHFARECTSSARASKRSRELSTPTLRFHREERDYSEFKSLPKDLGKVRKKKTKRNEEQGNTTPRKSKRRGGRIMEDPGDVSTPQKSKHRGGWITEDPGDFSHRKAKKNSWRSPATPSNKGHTISTLTAGGHISSSRASKKSSKFHSGTSMSQGSPMAFQHRFSASRSYRKEINQTDLDLLYKLVVSALMEHHASPLLDLTYV</sequence>
<feature type="region of interest" description="Disordered" evidence="2">
    <location>
        <begin position="382"/>
        <end position="500"/>
    </location>
</feature>
<dbReference type="EMBL" id="JRKL02000274">
    <property type="protein sequence ID" value="KAF3973122.1"/>
    <property type="molecule type" value="Genomic_DNA"/>
</dbReference>
<keyword evidence="1" id="KW-0479">Metal-binding</keyword>
<dbReference type="InterPro" id="IPR001878">
    <property type="entry name" value="Znf_CCHC"/>
</dbReference>
<keyword evidence="5" id="KW-1185">Reference proteome</keyword>
<feature type="region of interest" description="Disordered" evidence="2">
    <location>
        <begin position="1"/>
        <end position="44"/>
    </location>
</feature>
<feature type="compositionally biased region" description="Polar residues" evidence="2">
    <location>
        <begin position="454"/>
        <end position="471"/>
    </location>
</feature>
<dbReference type="PROSITE" id="PS50158">
    <property type="entry name" value="ZF_CCHC"/>
    <property type="match status" value="4"/>
</dbReference>
<dbReference type="SUPFAM" id="SSF57756">
    <property type="entry name" value="Retrovirus zinc finger-like domains"/>
    <property type="match status" value="3"/>
</dbReference>
<evidence type="ECO:0000256" key="2">
    <source>
        <dbReference type="SAM" id="MobiDB-lite"/>
    </source>
</evidence>
<feature type="domain" description="CCHC-type" evidence="3">
    <location>
        <begin position="190"/>
        <end position="203"/>
    </location>
</feature>
<dbReference type="SMART" id="SM00343">
    <property type="entry name" value="ZnF_C2HC"/>
    <property type="match status" value="6"/>
</dbReference>
<evidence type="ECO:0000256" key="1">
    <source>
        <dbReference type="PROSITE-ProRule" id="PRU00047"/>
    </source>
</evidence>
<dbReference type="PANTHER" id="PTHR46978">
    <property type="entry name" value="ZINC KNUCKLE (CCHC-TYPE) FAMILY PROTEIN"/>
    <property type="match status" value="1"/>
</dbReference>
<feature type="domain" description="CCHC-type" evidence="3">
    <location>
        <begin position="231"/>
        <end position="246"/>
    </location>
</feature>
<dbReference type="GO" id="GO:0003676">
    <property type="term" value="F:nucleic acid binding"/>
    <property type="evidence" value="ECO:0007669"/>
    <property type="project" value="InterPro"/>
</dbReference>
<dbReference type="Proteomes" id="UP000737018">
    <property type="component" value="Unassembled WGS sequence"/>
</dbReference>
<dbReference type="OrthoDB" id="427960at2759"/>
<dbReference type="GO" id="GO:0008270">
    <property type="term" value="F:zinc ion binding"/>
    <property type="evidence" value="ECO:0007669"/>
    <property type="project" value="UniProtKB-KW"/>
</dbReference>
<gene>
    <name evidence="4" type="ORF">CMV_003433</name>
</gene>
<reference evidence="4" key="1">
    <citation type="submission" date="2020-03" db="EMBL/GenBank/DDBJ databases">
        <title>Castanea mollissima Vanexum genome sequencing.</title>
        <authorList>
            <person name="Staton M."/>
        </authorList>
    </citation>
    <scope>NUCLEOTIDE SEQUENCE</scope>
    <source>
        <tissue evidence="4">Leaf</tissue>
    </source>
</reference>
<dbReference type="AlphaFoldDB" id="A0A8J4VWJ4"/>
<feature type="domain" description="CCHC-type" evidence="3">
    <location>
        <begin position="309"/>
        <end position="324"/>
    </location>
</feature>
<comment type="caution">
    <text evidence="4">The sequence shown here is derived from an EMBL/GenBank/DDBJ whole genome shotgun (WGS) entry which is preliminary data.</text>
</comment>